<accession>A0ABV5PB30</accession>
<reference evidence="3 4" key="1">
    <citation type="submission" date="2024-09" db="EMBL/GenBank/DDBJ databases">
        <authorList>
            <person name="Sun Q."/>
            <person name="Mori K."/>
        </authorList>
    </citation>
    <scope>NUCLEOTIDE SEQUENCE [LARGE SCALE GENOMIC DNA]</scope>
    <source>
        <strain evidence="3 4">JCM 4362</strain>
    </source>
</reference>
<evidence type="ECO:0000259" key="2">
    <source>
        <dbReference type="PROSITE" id="PS51664"/>
    </source>
</evidence>
<sequence>MIDIPATLAPAAGVALRHSVAPPRADEPLWSSAVELQPVGSLKGLEGFQGYEDGSGPDNGDGADLPPSARFAGASGATRNDALLRGTGEAVERRALHPSAAHRARFGAAAELDRVTLHAYHPGHALAHPDAAAAAMPWYEAKDAATGAPVLVPADCVDWPARSTSAALFDPSPSGAAAGRTYESALGAAMVEVVERDAFTVAWGRQLRLPTYVPSPADTALEAVWQRAGAEGTVPFLARIPTAVPHLWCMAACLIDPEAPGALASVGMKATTDPAEAAVKAFQEAWQVRTALRALHRQEGDAGPVATVVTEHDRLAYMLTPAAYESVRDWVDGFRAPRPLPSAPAAELPVEELTRALAADGAAPLAVDLTRRLSPAVAAMGWHVVKVLAPGYQNLRMDETQDWSWHRPRLASAVARTGCAARVDDPRDTAPHPLP</sequence>
<feature type="domain" description="YcaO" evidence="2">
    <location>
        <begin position="74"/>
        <end position="435"/>
    </location>
</feature>
<organism evidence="3 4">
    <name type="scientific">Streptomyces cremeus</name>
    <dbReference type="NCBI Taxonomy" id="66881"/>
    <lineage>
        <taxon>Bacteria</taxon>
        <taxon>Bacillati</taxon>
        <taxon>Actinomycetota</taxon>
        <taxon>Actinomycetes</taxon>
        <taxon>Kitasatosporales</taxon>
        <taxon>Streptomycetaceae</taxon>
        <taxon>Streptomyces</taxon>
    </lineage>
</organism>
<gene>
    <name evidence="3" type="ORF">ACFFTU_07475</name>
</gene>
<dbReference type="Proteomes" id="UP001589718">
    <property type="component" value="Unassembled WGS sequence"/>
</dbReference>
<dbReference type="Pfam" id="PF02624">
    <property type="entry name" value="YcaO"/>
    <property type="match status" value="1"/>
</dbReference>
<evidence type="ECO:0000313" key="3">
    <source>
        <dbReference type="EMBL" id="MFB9519781.1"/>
    </source>
</evidence>
<dbReference type="Gene3D" id="3.30.1330.230">
    <property type="match status" value="1"/>
</dbReference>
<keyword evidence="4" id="KW-1185">Reference proteome</keyword>
<evidence type="ECO:0000256" key="1">
    <source>
        <dbReference type="SAM" id="MobiDB-lite"/>
    </source>
</evidence>
<dbReference type="RefSeq" id="WP_345221530.1">
    <property type="nucleotide sequence ID" value="NZ_BAAAXE010000013.1"/>
</dbReference>
<name>A0ABV5PB30_STRCM</name>
<dbReference type="PROSITE" id="PS51664">
    <property type="entry name" value="YCAO"/>
    <property type="match status" value="1"/>
</dbReference>
<dbReference type="InterPro" id="IPR003776">
    <property type="entry name" value="YcaO-like_dom"/>
</dbReference>
<feature type="region of interest" description="Disordered" evidence="1">
    <location>
        <begin position="45"/>
        <end position="77"/>
    </location>
</feature>
<dbReference type="PANTHER" id="PTHR37809:SF1">
    <property type="entry name" value="RIBOSOMAL PROTEIN S12 METHYLTHIOTRANSFERASE ACCESSORY FACTOR YCAO"/>
    <property type="match status" value="1"/>
</dbReference>
<evidence type="ECO:0000313" key="4">
    <source>
        <dbReference type="Proteomes" id="UP001589718"/>
    </source>
</evidence>
<comment type="caution">
    <text evidence="3">The sequence shown here is derived from an EMBL/GenBank/DDBJ whole genome shotgun (WGS) entry which is preliminary data.</text>
</comment>
<dbReference type="PANTHER" id="PTHR37809">
    <property type="entry name" value="RIBOSOMAL PROTEIN S12 METHYLTHIOTRANSFERASE ACCESSORY FACTOR YCAO"/>
    <property type="match status" value="1"/>
</dbReference>
<proteinExistence type="predicted"/>
<dbReference type="EMBL" id="JBHMCR010000004">
    <property type="protein sequence ID" value="MFB9519781.1"/>
    <property type="molecule type" value="Genomic_DNA"/>
</dbReference>
<protein>
    <submittedName>
        <fullName evidence="3">YcaO-like family protein</fullName>
    </submittedName>
</protein>